<protein>
    <recommendedName>
        <fullName evidence="4">Secreted protein</fullName>
    </recommendedName>
</protein>
<keyword evidence="3" id="KW-1185">Reference proteome</keyword>
<keyword evidence="1" id="KW-0732">Signal</keyword>
<dbReference type="Proteomes" id="UP001273166">
    <property type="component" value="Unassembled WGS sequence"/>
</dbReference>
<reference evidence="2" key="1">
    <citation type="journal article" date="2023" name="Mol. Phylogenet. Evol.">
        <title>Genome-scale phylogeny and comparative genomics of the fungal order Sordariales.</title>
        <authorList>
            <person name="Hensen N."/>
            <person name="Bonometti L."/>
            <person name="Westerberg I."/>
            <person name="Brannstrom I.O."/>
            <person name="Guillou S."/>
            <person name="Cros-Aarteil S."/>
            <person name="Calhoun S."/>
            <person name="Haridas S."/>
            <person name="Kuo A."/>
            <person name="Mondo S."/>
            <person name="Pangilinan J."/>
            <person name="Riley R."/>
            <person name="LaButti K."/>
            <person name="Andreopoulos B."/>
            <person name="Lipzen A."/>
            <person name="Chen C."/>
            <person name="Yan M."/>
            <person name="Daum C."/>
            <person name="Ng V."/>
            <person name="Clum A."/>
            <person name="Steindorff A."/>
            <person name="Ohm R.A."/>
            <person name="Martin F."/>
            <person name="Silar P."/>
            <person name="Natvig D.O."/>
            <person name="Lalanne C."/>
            <person name="Gautier V."/>
            <person name="Ament-Velasquez S.L."/>
            <person name="Kruys A."/>
            <person name="Hutchinson M.I."/>
            <person name="Powell A.J."/>
            <person name="Barry K."/>
            <person name="Miller A.N."/>
            <person name="Grigoriev I.V."/>
            <person name="Debuchy R."/>
            <person name="Gladieux P."/>
            <person name="Hiltunen Thoren M."/>
            <person name="Johannesson H."/>
        </authorList>
    </citation>
    <scope>NUCLEOTIDE SEQUENCE</scope>
    <source>
        <strain evidence="2">CBS 333.67</strain>
    </source>
</reference>
<dbReference type="GeneID" id="87881809"/>
<sequence>MLRIHRHRPRIFGRPLLSAPAFAWLLQHAVLLPSGRSQTERAYRRCSMRTRLPGQLRTMPRILWHIGRPAGSRKFRAPTFVVTSALDERRCLGMRLASGRLFTCLLRPRLGSGD</sequence>
<feature type="chain" id="PRO_5042495894" description="Secreted protein" evidence="1">
    <location>
        <begin position="38"/>
        <end position="114"/>
    </location>
</feature>
<reference evidence="2" key="2">
    <citation type="submission" date="2023-06" db="EMBL/GenBank/DDBJ databases">
        <authorList>
            <consortium name="Lawrence Berkeley National Laboratory"/>
            <person name="Mondo S.J."/>
            <person name="Hensen N."/>
            <person name="Bonometti L."/>
            <person name="Westerberg I."/>
            <person name="Brannstrom I.O."/>
            <person name="Guillou S."/>
            <person name="Cros-Aarteil S."/>
            <person name="Calhoun S."/>
            <person name="Haridas S."/>
            <person name="Kuo A."/>
            <person name="Pangilinan J."/>
            <person name="Riley R."/>
            <person name="Labutti K."/>
            <person name="Andreopoulos B."/>
            <person name="Lipzen A."/>
            <person name="Chen C."/>
            <person name="Yanf M."/>
            <person name="Daum C."/>
            <person name="Ng V."/>
            <person name="Clum A."/>
            <person name="Steindorff A."/>
            <person name="Ohm R."/>
            <person name="Martin F."/>
            <person name="Silar P."/>
            <person name="Natvig D."/>
            <person name="Lalanne C."/>
            <person name="Gautier V."/>
            <person name="Ament-Velasquez S.L."/>
            <person name="Kruys A."/>
            <person name="Hutchinson M.I."/>
            <person name="Powell A.J."/>
            <person name="Barry K."/>
            <person name="Miller A.N."/>
            <person name="Grigoriev I.V."/>
            <person name="Debuchy R."/>
            <person name="Gladieux P."/>
            <person name="Thoren M.H."/>
            <person name="Johannesson H."/>
        </authorList>
    </citation>
    <scope>NUCLEOTIDE SEQUENCE</scope>
    <source>
        <strain evidence="2">CBS 333.67</strain>
    </source>
</reference>
<dbReference type="AlphaFoldDB" id="A0AAJ0M097"/>
<comment type="caution">
    <text evidence="2">The sequence shown here is derived from an EMBL/GenBank/DDBJ whole genome shotgun (WGS) entry which is preliminary data.</text>
</comment>
<feature type="signal peptide" evidence="1">
    <location>
        <begin position="1"/>
        <end position="37"/>
    </location>
</feature>
<evidence type="ECO:0000313" key="2">
    <source>
        <dbReference type="EMBL" id="KAK3304235.1"/>
    </source>
</evidence>
<dbReference type="RefSeq" id="XP_062720015.1">
    <property type="nucleotide sequence ID" value="XM_062862980.1"/>
</dbReference>
<gene>
    <name evidence="2" type="ORF">B0T15DRAFT_233603</name>
</gene>
<accession>A0AAJ0M097</accession>
<dbReference type="EMBL" id="JAUDZG010000005">
    <property type="protein sequence ID" value="KAK3304235.1"/>
    <property type="molecule type" value="Genomic_DNA"/>
</dbReference>
<name>A0AAJ0M097_9PEZI</name>
<evidence type="ECO:0008006" key="4">
    <source>
        <dbReference type="Google" id="ProtNLM"/>
    </source>
</evidence>
<organism evidence="2 3">
    <name type="scientific">Chaetomium strumarium</name>
    <dbReference type="NCBI Taxonomy" id="1170767"/>
    <lineage>
        <taxon>Eukaryota</taxon>
        <taxon>Fungi</taxon>
        <taxon>Dikarya</taxon>
        <taxon>Ascomycota</taxon>
        <taxon>Pezizomycotina</taxon>
        <taxon>Sordariomycetes</taxon>
        <taxon>Sordariomycetidae</taxon>
        <taxon>Sordariales</taxon>
        <taxon>Chaetomiaceae</taxon>
        <taxon>Chaetomium</taxon>
    </lineage>
</organism>
<proteinExistence type="predicted"/>
<evidence type="ECO:0000256" key="1">
    <source>
        <dbReference type="SAM" id="SignalP"/>
    </source>
</evidence>
<evidence type="ECO:0000313" key="3">
    <source>
        <dbReference type="Proteomes" id="UP001273166"/>
    </source>
</evidence>